<name>A0A1J5J328_9BACT</name>
<dbReference type="InterPro" id="IPR005835">
    <property type="entry name" value="NTP_transferase_dom"/>
</dbReference>
<protein>
    <recommendedName>
        <fullName evidence="1">Nucleotidyl transferase domain-containing protein</fullName>
    </recommendedName>
</protein>
<dbReference type="AlphaFoldDB" id="A0A1J5J328"/>
<dbReference type="PANTHER" id="PTHR22572">
    <property type="entry name" value="SUGAR-1-PHOSPHATE GUANYL TRANSFERASE"/>
    <property type="match status" value="1"/>
</dbReference>
<evidence type="ECO:0000313" key="3">
    <source>
        <dbReference type="Proteomes" id="UP000183245"/>
    </source>
</evidence>
<dbReference type="GO" id="GO:0006355">
    <property type="term" value="P:regulation of DNA-templated transcription"/>
    <property type="evidence" value="ECO:0007669"/>
    <property type="project" value="InterPro"/>
</dbReference>
<dbReference type="InterPro" id="IPR050486">
    <property type="entry name" value="Mannose-1P_guanyltransferase"/>
</dbReference>
<evidence type="ECO:0000313" key="2">
    <source>
        <dbReference type="EMBL" id="OIP97896.1"/>
    </source>
</evidence>
<dbReference type="Proteomes" id="UP000183245">
    <property type="component" value="Unassembled WGS sequence"/>
</dbReference>
<dbReference type="InterPro" id="IPR029044">
    <property type="entry name" value="Nucleotide-diphossugar_trans"/>
</dbReference>
<sequence>MERERISITVRKPLLKKIDSMVDGMKIRNRSHAIEFLLSKSLSPFVSKAVILAGGPGTRMRPFSYEIPKSLIPVQGKALLEYAIELLKQNGIVDIVISIGHLGEKVREHFGNGERYGVNIQYIQQSSEVGTGGALAGTIGYFTKEPFVLVHGDILIDIDLQELITFHQEHEYCVSMALTSVQNPSDFGMVSVRGNTVVAFSEKPDKEKSSSHLINAGLYICNPAIFDYLRPSGSFSLERDIFPELIGEHKLGAYMFDGMWYDVSTPEIYEQVLKEWRI</sequence>
<dbReference type="STRING" id="1817892.AUK40_02230"/>
<dbReference type="SUPFAM" id="SSF53448">
    <property type="entry name" value="Nucleotide-diphospho-sugar transferases"/>
    <property type="match status" value="1"/>
</dbReference>
<gene>
    <name evidence="2" type="ORF">AUK40_02230</name>
</gene>
<dbReference type="Pfam" id="PF00483">
    <property type="entry name" value="NTP_transferase"/>
    <property type="match status" value="1"/>
</dbReference>
<proteinExistence type="predicted"/>
<dbReference type="Gene3D" id="1.10.1220.10">
    <property type="entry name" value="Met repressor-like"/>
    <property type="match status" value="1"/>
</dbReference>
<organism evidence="2 3">
    <name type="scientific">Candidatus Wirthbacteria bacterium CG2_30_54_11</name>
    <dbReference type="NCBI Taxonomy" id="1817892"/>
    <lineage>
        <taxon>Bacteria</taxon>
        <taxon>Candidatus Wirthbacteria</taxon>
    </lineage>
</organism>
<dbReference type="CDD" id="cd22231">
    <property type="entry name" value="RHH_NikR_HicB-like"/>
    <property type="match status" value="1"/>
</dbReference>
<dbReference type="EMBL" id="MNZT01000043">
    <property type="protein sequence ID" value="OIP97896.1"/>
    <property type="molecule type" value="Genomic_DNA"/>
</dbReference>
<dbReference type="CDD" id="cd04181">
    <property type="entry name" value="NTP_transferase"/>
    <property type="match status" value="1"/>
</dbReference>
<comment type="caution">
    <text evidence="2">The sequence shown here is derived from an EMBL/GenBank/DDBJ whole genome shotgun (WGS) entry which is preliminary data.</text>
</comment>
<reference evidence="2 3" key="1">
    <citation type="journal article" date="2016" name="Environ. Microbiol.">
        <title>Genomic resolution of a cold subsurface aquifer community provides metabolic insights for novel microbes adapted to high CO concentrations.</title>
        <authorList>
            <person name="Probst A.J."/>
            <person name="Castelle C.J."/>
            <person name="Singh A."/>
            <person name="Brown C.T."/>
            <person name="Anantharaman K."/>
            <person name="Sharon I."/>
            <person name="Hug L.A."/>
            <person name="Burstein D."/>
            <person name="Emerson J.B."/>
            <person name="Thomas B.C."/>
            <person name="Banfield J.F."/>
        </authorList>
    </citation>
    <scope>NUCLEOTIDE SEQUENCE [LARGE SCALE GENOMIC DNA]</scope>
    <source>
        <strain evidence="2">CG2_30_54_11</strain>
    </source>
</reference>
<dbReference type="InterPro" id="IPR013321">
    <property type="entry name" value="Arc_rbn_hlx_hlx"/>
</dbReference>
<feature type="domain" description="Nucleotidyl transferase" evidence="1">
    <location>
        <begin position="48"/>
        <end position="272"/>
    </location>
</feature>
<accession>A0A1J5J328</accession>
<evidence type="ECO:0000259" key="1">
    <source>
        <dbReference type="Pfam" id="PF00483"/>
    </source>
</evidence>
<dbReference type="Gene3D" id="3.90.550.10">
    <property type="entry name" value="Spore Coat Polysaccharide Biosynthesis Protein SpsA, Chain A"/>
    <property type="match status" value="1"/>
</dbReference>